<evidence type="ECO:0000313" key="2">
    <source>
        <dbReference type="Proteomes" id="UP001597344"/>
    </source>
</evidence>
<keyword evidence="2" id="KW-1185">Reference proteome</keyword>
<dbReference type="Proteomes" id="UP001597344">
    <property type="component" value="Unassembled WGS sequence"/>
</dbReference>
<sequence length="259" mass="30327">MTKLEHHYVVEIKKNSPFENRLYHLFKASISDEVSLVSFRKMFSKLEKMDIYIMKKNEKDIGLAYFMYCQDPTNTKNIYVRPGIGVIGNERGSYFPKSIIMNTMIKTKLKNLSKKVYMVSVTLNPIVYVAACKYWRYVYPKPTRKISKKLVQVKNGIIDLFNLNEVKKDVIEISFSLPEIEETKKKFFGSSQNNAYVKYFAERISHEECNRGVLTVIPINFINLIAVVRRKLKNDIQKLWNKVLEEQIMPILKDYIPAG</sequence>
<dbReference type="RefSeq" id="WP_378322008.1">
    <property type="nucleotide sequence ID" value="NZ_JBHUHY010000033.1"/>
</dbReference>
<comment type="caution">
    <text evidence="1">The sequence shown here is derived from an EMBL/GenBank/DDBJ whole genome shotgun (WGS) entry which is preliminary data.</text>
</comment>
<proteinExistence type="predicted"/>
<protein>
    <recommendedName>
        <fullName evidence="3">GNAT family N-acetyltransferase</fullName>
    </recommendedName>
</protein>
<evidence type="ECO:0008006" key="3">
    <source>
        <dbReference type="Google" id="ProtNLM"/>
    </source>
</evidence>
<dbReference type="EMBL" id="JBHUHY010000033">
    <property type="protein sequence ID" value="MFD2188982.1"/>
    <property type="molecule type" value="Genomic_DNA"/>
</dbReference>
<name>A0ABW5B2V2_9FLAO</name>
<gene>
    <name evidence="1" type="ORF">ACFSJT_19430</name>
</gene>
<accession>A0ABW5B2V2</accession>
<reference evidence="2" key="1">
    <citation type="journal article" date="2019" name="Int. J. Syst. Evol. Microbiol.">
        <title>The Global Catalogue of Microorganisms (GCM) 10K type strain sequencing project: providing services to taxonomists for standard genome sequencing and annotation.</title>
        <authorList>
            <consortium name="The Broad Institute Genomics Platform"/>
            <consortium name="The Broad Institute Genome Sequencing Center for Infectious Disease"/>
            <person name="Wu L."/>
            <person name="Ma J."/>
        </authorList>
    </citation>
    <scope>NUCLEOTIDE SEQUENCE [LARGE SCALE GENOMIC DNA]</scope>
    <source>
        <strain evidence="2">DT92</strain>
    </source>
</reference>
<organism evidence="1 2">
    <name type="scientific">Aquimarina celericrescens</name>
    <dbReference type="NCBI Taxonomy" id="1964542"/>
    <lineage>
        <taxon>Bacteria</taxon>
        <taxon>Pseudomonadati</taxon>
        <taxon>Bacteroidota</taxon>
        <taxon>Flavobacteriia</taxon>
        <taxon>Flavobacteriales</taxon>
        <taxon>Flavobacteriaceae</taxon>
        <taxon>Aquimarina</taxon>
    </lineage>
</organism>
<evidence type="ECO:0000313" key="1">
    <source>
        <dbReference type="EMBL" id="MFD2188982.1"/>
    </source>
</evidence>